<dbReference type="PANTHER" id="PTHR22684:SF0">
    <property type="entry name" value="RIBOSOME QUALITY CONTROL COMPLEX SUBUNIT TCF25"/>
    <property type="match status" value="1"/>
</dbReference>
<feature type="compositionally biased region" description="Basic and acidic residues" evidence="2">
    <location>
        <begin position="1194"/>
        <end position="1207"/>
    </location>
</feature>
<dbReference type="InterPro" id="IPR009769">
    <property type="entry name" value="EDR2_C"/>
</dbReference>
<evidence type="ECO:0000256" key="3">
    <source>
        <dbReference type="SAM" id="Phobius"/>
    </source>
</evidence>
<dbReference type="Gene3D" id="2.80.10.50">
    <property type="match status" value="1"/>
</dbReference>
<feature type="transmembrane region" description="Helical" evidence="3">
    <location>
        <begin position="219"/>
        <end position="241"/>
    </location>
</feature>
<keyword evidence="3" id="KW-0472">Membrane</keyword>
<dbReference type="InterPro" id="IPR036259">
    <property type="entry name" value="MFS_trans_sf"/>
</dbReference>
<dbReference type="Pfam" id="PF10218">
    <property type="entry name" value="SPRING1"/>
    <property type="match status" value="1"/>
</dbReference>
<gene>
    <name evidence="5" type="ORF">THRCLA_07355</name>
</gene>
<dbReference type="InterPro" id="IPR006994">
    <property type="entry name" value="TCF25/Rqc1"/>
</dbReference>
<dbReference type="OrthoDB" id="205993at2759"/>
<dbReference type="PROSITE" id="PS50850">
    <property type="entry name" value="MFS"/>
    <property type="match status" value="1"/>
</dbReference>
<name>A0A1V9ZDV1_9STRA</name>
<dbReference type="Proteomes" id="UP000243217">
    <property type="component" value="Unassembled WGS sequence"/>
</dbReference>
<dbReference type="PROSITE" id="PS50231">
    <property type="entry name" value="RICIN_B_LECTIN"/>
    <property type="match status" value="2"/>
</dbReference>
<dbReference type="SUPFAM" id="SSF51445">
    <property type="entry name" value="(Trans)glycosidases"/>
    <property type="match status" value="1"/>
</dbReference>
<dbReference type="InterPro" id="IPR011701">
    <property type="entry name" value="MFS"/>
</dbReference>
<dbReference type="EMBL" id="JNBS01001984">
    <property type="protein sequence ID" value="OQR96184.1"/>
    <property type="molecule type" value="Genomic_DNA"/>
</dbReference>
<dbReference type="InterPro" id="IPR019352">
    <property type="entry name" value="SPRING1"/>
</dbReference>
<evidence type="ECO:0000256" key="2">
    <source>
        <dbReference type="SAM" id="MobiDB-lite"/>
    </source>
</evidence>
<comment type="caution">
    <text evidence="5">The sequence shown here is derived from an EMBL/GenBank/DDBJ whole genome shotgun (WGS) entry which is preliminary data.</text>
</comment>
<evidence type="ECO:0000313" key="5">
    <source>
        <dbReference type="EMBL" id="OQR96184.1"/>
    </source>
</evidence>
<feature type="transmembrane region" description="Helical" evidence="3">
    <location>
        <begin position="620"/>
        <end position="641"/>
    </location>
</feature>
<proteinExistence type="predicted"/>
<dbReference type="GO" id="GO:0016020">
    <property type="term" value="C:membrane"/>
    <property type="evidence" value="ECO:0007669"/>
    <property type="project" value="UniProtKB-SubCell"/>
</dbReference>
<feature type="domain" description="Major facilitator superfamily (MFS) profile" evidence="4">
    <location>
        <begin position="52"/>
        <end position="494"/>
    </location>
</feature>
<dbReference type="InterPro" id="IPR000772">
    <property type="entry name" value="Ricin_B_lectin"/>
</dbReference>
<feature type="transmembrane region" description="Helical" evidence="3">
    <location>
        <begin position="55"/>
        <end position="77"/>
    </location>
</feature>
<feature type="non-terminal residue" evidence="5">
    <location>
        <position position="2329"/>
    </location>
</feature>
<feature type="transmembrane region" description="Helical" evidence="3">
    <location>
        <begin position="148"/>
        <end position="169"/>
    </location>
</feature>
<feature type="transmembrane region" description="Helical" evidence="3">
    <location>
        <begin position="433"/>
        <end position="452"/>
    </location>
</feature>
<feature type="transmembrane region" description="Helical" evidence="3">
    <location>
        <begin position="117"/>
        <end position="136"/>
    </location>
</feature>
<organism evidence="5 6">
    <name type="scientific">Thraustotheca clavata</name>
    <dbReference type="NCBI Taxonomy" id="74557"/>
    <lineage>
        <taxon>Eukaryota</taxon>
        <taxon>Sar</taxon>
        <taxon>Stramenopiles</taxon>
        <taxon>Oomycota</taxon>
        <taxon>Saprolegniomycetes</taxon>
        <taxon>Saprolegniales</taxon>
        <taxon>Achlyaceae</taxon>
        <taxon>Thraustotheca</taxon>
    </lineage>
</organism>
<feature type="transmembrane region" description="Helical" evidence="3">
    <location>
        <begin position="362"/>
        <end position="382"/>
    </location>
</feature>
<feature type="region of interest" description="Disordered" evidence="2">
    <location>
        <begin position="1296"/>
        <end position="1324"/>
    </location>
</feature>
<feature type="transmembrane region" description="Helical" evidence="3">
    <location>
        <begin position="181"/>
        <end position="207"/>
    </location>
</feature>
<feature type="transmembrane region" description="Helical" evidence="3">
    <location>
        <begin position="328"/>
        <end position="350"/>
    </location>
</feature>
<keyword evidence="6" id="KW-1185">Reference proteome</keyword>
<dbReference type="Pfam" id="PF04910">
    <property type="entry name" value="Tcf25"/>
    <property type="match status" value="1"/>
</dbReference>
<feature type="transmembrane region" description="Helical" evidence="3">
    <location>
        <begin position="472"/>
        <end position="489"/>
    </location>
</feature>
<feature type="transmembrane region" description="Helical" evidence="3">
    <location>
        <begin position="282"/>
        <end position="308"/>
    </location>
</feature>
<feature type="region of interest" description="Disordered" evidence="2">
    <location>
        <begin position="1189"/>
        <end position="1243"/>
    </location>
</feature>
<dbReference type="PANTHER" id="PTHR22684">
    <property type="entry name" value="NULP1-RELATED"/>
    <property type="match status" value="1"/>
</dbReference>
<dbReference type="GO" id="GO:2000640">
    <property type="term" value="P:positive regulation of SREBP signaling pathway"/>
    <property type="evidence" value="ECO:0007669"/>
    <property type="project" value="InterPro"/>
</dbReference>
<dbReference type="STRING" id="74557.A0A1V9ZDV1"/>
<feature type="transmembrane region" description="Helical" evidence="3">
    <location>
        <begin position="388"/>
        <end position="412"/>
    </location>
</feature>
<dbReference type="GO" id="GO:0022857">
    <property type="term" value="F:transmembrane transporter activity"/>
    <property type="evidence" value="ECO:0007669"/>
    <property type="project" value="InterPro"/>
</dbReference>
<keyword evidence="3" id="KW-1133">Transmembrane helix</keyword>
<dbReference type="SUPFAM" id="SSF50370">
    <property type="entry name" value="Ricin B-like lectins"/>
    <property type="match status" value="2"/>
</dbReference>
<dbReference type="Pfam" id="PF07690">
    <property type="entry name" value="MFS_1"/>
    <property type="match status" value="1"/>
</dbReference>
<dbReference type="GO" id="GO:1990112">
    <property type="term" value="C:RQC complex"/>
    <property type="evidence" value="ECO:0007669"/>
    <property type="project" value="TreeGrafter"/>
</dbReference>
<feature type="compositionally biased region" description="Basic residues" evidence="2">
    <location>
        <begin position="1221"/>
        <end position="1234"/>
    </location>
</feature>
<evidence type="ECO:0000313" key="6">
    <source>
        <dbReference type="Proteomes" id="UP000243217"/>
    </source>
</evidence>
<dbReference type="SUPFAM" id="SSF103473">
    <property type="entry name" value="MFS general substrate transporter"/>
    <property type="match status" value="1"/>
</dbReference>
<feature type="transmembrane region" description="Helical" evidence="3">
    <location>
        <begin position="89"/>
        <end position="110"/>
    </location>
</feature>
<protein>
    <recommendedName>
        <fullName evidence="4">Major facilitator superfamily (MFS) profile domain-containing protein</fullName>
    </recommendedName>
</protein>
<dbReference type="Pfam" id="PF07059">
    <property type="entry name" value="EDR2_C"/>
    <property type="match status" value="1"/>
</dbReference>
<sequence>MPGRESASLLPTTDEGHHVSYQTQPLPINASPDVRKLKEANHVARQQDAAYLFKYIIMAQVFVYLEAGAVSSLLLQFTEEFVLTPQDQGLLGAIVYIALSIGSPFSGYLFRRFSPKVVLAFSLVINNACVFLFAFTPVNHWYSKALLIFLRGLIGFTQAFPCVYAPLWVHEFAPKSRRGQWMSYLQGAVPVGVTFGYLLGSVVVWIGESYAGCWNFFCWRWPFVFQVAIVTPLALGIFGIPDDHIVMTPTRRGSMSYLDGEVDEYDTFFDDDKSNWASICTLFRIPVFTSIVLGLSALFFCVTGIQYWTTPFLTTNLDDSAYTIHSAYLVVSGTGPILGVVFGGRLIDYFGGYAGPVQEAKALGICMILGIFSVLAALPISYSSNTFWIAILLWTMLFCGGALLPPCSGIVIACAPPHLRPLASSVAYTSYNFLGYAASNYIPGVVMDFILVNTSEWTCDQGCMYRIGFRIVTWWSIFAFVCLTIGYTASTRKAKALSATPLTNSPYVCIDVISVSCKMNSSVDRVQSVRSVLAFDIDQRRYARQQNGSRWKRQRAVLVYTGRVIREVCRRVCGFISRQFSMCVLGIHYGYTRCFNQINPVPVAADETSTPPRRRITPPLAIFLCLVLFTIVRFSLSQLYFQAQRLHDTATEESIRSKILLNSPPGKDVAKAKLRWQQFAPDDNSRLCKYTKEGVNFVTDSHGFTCKRDALNTFGCCPDSNNAKYSCLTCDVLSPHCCSDYERCVSCCMDPSNNELLRTFLLHADSNHPVYGSPHHLTRFAFCSFRCRTSSASVQNQNSYRSFKNHCYGLHRPVINLDVVNSDGKANKSIALDPSLRYVYIESLYIKTLVVAYPIPHWNWTRTIILSDTNFSKSMITARDTTVRPKPVNLASSKLYSEVKPGSETPDDDPDYWKILFKDLVPQHPAINVRWHEPSPSEFRVRSKRYLTDSVKEAVDHPKCDLVWVDVLQGKRESFFHVAQRQDGLVSKFHALYPENELFILNILLPGSPEITYVNYFALRTPILEDTDAFSRLWRAFMDGTDEYRNARLKLIPRIVHGPWMVRKAVGTKPFILANALEIQWYRGKNYLEAVVDVSSDTVAKKVTSMCRMCVSSLSVDIGLVLEGQCEDELPEAMLGHVCSNGANGSSDGANRSARQARRLNQAIVHAESDSESASEAPVSSAAGFHFLQDSDSDSEKSSDDEHETVKKPATPPPAPAATSKSKKKANKKKKKKVEKNENEDDELLDALAANRIENGEEEEGKLPADQIKYRNDLLAVNVGALNADKEMKRLFGVKGARETLQKNKNSRNAPRRSTKRVNLVTPDDSWPRPPTFVGGGIRWTRVHKPVCPSWDVGCDYFQIDLSITYKKMQEQFHVLQMTHDPNAIVHFLAKNPYHIDALMQMSEVFQHHGQMDHSADCIKKCVYFLELAWGEQYNVANGTCRMDINMGANQAYFRALFFLMKQVGRRGCVRSAFEIAKLIWSMDPKGDPMYVLLCLDYYALAARQCQFVIDLYESNTEILIRKDSKLVPTFPVSVPVSTLPGLQFSVALARYLLGDVEGATQALAEALTRFPRVLKPLTDKCGISTTSKAWQDVLCSAVFANSPHLDDNGALVHLLDIYVTRHASLWKVNDIQQFLLSSATRASAKYTSASFVPDYPASSPLQKYYRAITPDFSDDVTTLPPDHPMLQPPQMGFDPNAIDPAMLAELENNPQAMAELQEQLRQEQERHGGNLPADANPLLLFLQTFLPWNRIQQPNAAMRDRLPRDPLFEDAYFALDVIPEFNSNMRVATILAALAAAATMTEALDRKLYGLNYASCPDDNGMPLDLDKLKPITGNVRMYSMDEACITRLYWHAGWRNMKIWLGMWSEANATIDSFDGEFQRLKNLVNKKMITNDNVVGIQVASEAIYRYYIQGQAPFDDKGPLNRIIQHYKDVRAYLRSQGLYFPVVITDIMDSYKYFPDLYSNTDVISVNAFAMWQKKTAKEGVATLYKDFQGIWDAARELGKNVVLHETGWSTGGNATAVAETGHEAQALYTKEFLAFAEQQNVNYYYFSSFDGNRDPEIEKHFGLFDNTRTMKPLIASLEVGTAPTAIRIHNNDVVLKAGSYKSGDTFGAISWGAPASGLTDRLDNEIWLYNEAGSKWLRSRSTNACLEGTTTGGLKVAACSASNANQNWDFTFSGLSNSGLSQCVQSLKLTKCLKTGAAVGIKKIDMSAQEIRVAVSGTELKLTEYYGAVSVRKDPVPGAIPETQIWYYDPINQQIKNKANQNHCLDAYEFKDNGAVHVWDCDTTNENQQWQYNDLTGQIMHAHKLGLCLSSDANGNVSLLTCD</sequence>
<reference evidence="5 6" key="1">
    <citation type="journal article" date="2014" name="Genome Biol. Evol.">
        <title>The secreted proteins of Achlya hypogyna and Thraustotheca clavata identify the ancestral oomycete secretome and reveal gene acquisitions by horizontal gene transfer.</title>
        <authorList>
            <person name="Misner I."/>
            <person name="Blouin N."/>
            <person name="Leonard G."/>
            <person name="Richards T.A."/>
            <person name="Lane C.E."/>
        </authorList>
    </citation>
    <scope>NUCLEOTIDE SEQUENCE [LARGE SCALE GENOMIC DNA]</scope>
    <source>
        <strain evidence="5 6">ATCC 34112</strain>
    </source>
</reference>
<dbReference type="Gene3D" id="1.20.1250.20">
    <property type="entry name" value="MFS general substrate transporter like domains"/>
    <property type="match status" value="1"/>
</dbReference>
<keyword evidence="3" id="KW-0812">Transmembrane</keyword>
<comment type="subcellular location">
    <subcellularLocation>
        <location evidence="1">Membrane</location>
        <topology evidence="1">Multi-pass membrane protein</topology>
    </subcellularLocation>
</comment>
<accession>A0A1V9ZDV1</accession>
<dbReference type="Gene3D" id="3.20.20.80">
    <property type="entry name" value="Glycosidases"/>
    <property type="match status" value="1"/>
</dbReference>
<dbReference type="Pfam" id="PF00652">
    <property type="entry name" value="Ricin_B_lectin"/>
    <property type="match status" value="1"/>
</dbReference>
<evidence type="ECO:0000256" key="1">
    <source>
        <dbReference type="ARBA" id="ARBA00004141"/>
    </source>
</evidence>
<feature type="region of interest" description="Disordered" evidence="2">
    <location>
        <begin position="1"/>
        <end position="24"/>
    </location>
</feature>
<dbReference type="InterPro" id="IPR020846">
    <property type="entry name" value="MFS_dom"/>
</dbReference>
<dbReference type="InterPro" id="IPR017853">
    <property type="entry name" value="GH"/>
</dbReference>
<dbReference type="InterPro" id="IPR035992">
    <property type="entry name" value="Ricin_B-like_lectins"/>
</dbReference>
<evidence type="ECO:0000259" key="4">
    <source>
        <dbReference type="PROSITE" id="PS50850"/>
    </source>
</evidence>